<feature type="domain" description="Endoribonuclease L-PSP/chorismate mutase-like" evidence="1">
    <location>
        <begin position="4"/>
        <end position="142"/>
    </location>
</feature>
<dbReference type="AlphaFoldDB" id="A0A077AVE1"/>
<evidence type="ECO:0000313" key="3">
    <source>
        <dbReference type="Proteomes" id="UP000028926"/>
    </source>
</evidence>
<dbReference type="STRING" id="91604.ID47_10940"/>
<name>A0A077AVE1_9PROT</name>
<dbReference type="InterPro" id="IPR035959">
    <property type="entry name" value="RutC-like_sf"/>
</dbReference>
<dbReference type="PANTHER" id="PTHR43760:SF1">
    <property type="entry name" value="ENDORIBONUCLEASE L-PSP_CHORISMATE MUTASE-LIKE DOMAIN-CONTAINING PROTEIN"/>
    <property type="match status" value="1"/>
</dbReference>
<organism evidence="2 3">
    <name type="scientific">Candidatus Odyssella acanthamoebae</name>
    <dbReference type="NCBI Taxonomy" id="91604"/>
    <lineage>
        <taxon>Bacteria</taxon>
        <taxon>Pseudomonadati</taxon>
        <taxon>Pseudomonadota</taxon>
        <taxon>Alphaproteobacteria</taxon>
        <taxon>Holosporales</taxon>
        <taxon>Candidatus Paracaedibacteraceae</taxon>
        <taxon>Candidatus Odyssella</taxon>
    </lineage>
</organism>
<gene>
    <name evidence="2" type="ORF">ID47_10940</name>
</gene>
<dbReference type="PANTHER" id="PTHR43760">
    <property type="entry name" value="ENDORIBONUCLEASE-RELATED"/>
    <property type="match status" value="1"/>
</dbReference>
<protein>
    <submittedName>
        <fullName evidence="2">Endoribonuclease</fullName>
    </submittedName>
</protein>
<accession>A0A077AVE1</accession>
<dbReference type="CDD" id="cd02199">
    <property type="entry name" value="YjgF_YER057c_UK114_like_1"/>
    <property type="match status" value="1"/>
</dbReference>
<dbReference type="Proteomes" id="UP000028926">
    <property type="component" value="Chromosome"/>
</dbReference>
<evidence type="ECO:0000259" key="1">
    <source>
        <dbReference type="Pfam" id="PF14588"/>
    </source>
</evidence>
<dbReference type="eggNOG" id="COG0251">
    <property type="taxonomic scope" value="Bacteria"/>
</dbReference>
<dbReference type="Gene3D" id="3.30.1330.40">
    <property type="entry name" value="RutC-like"/>
    <property type="match status" value="1"/>
</dbReference>
<dbReference type="OrthoDB" id="9806350at2"/>
<reference evidence="2 3" key="1">
    <citation type="submission" date="2014-07" db="EMBL/GenBank/DDBJ databases">
        <title>Comparative genomic insights into amoeba endosymbionts belonging to the families of Holosporaceae and Candidatus Midichloriaceae within Rickettsiales.</title>
        <authorList>
            <person name="Wang Z."/>
            <person name="Wu M."/>
        </authorList>
    </citation>
    <scope>NUCLEOTIDE SEQUENCE [LARGE SCALE GENOMIC DNA]</scope>
    <source>
        <strain evidence="2">PRA3</strain>
    </source>
</reference>
<dbReference type="Pfam" id="PF14588">
    <property type="entry name" value="YjgF_endoribonc"/>
    <property type="match status" value="1"/>
</dbReference>
<dbReference type="KEGG" id="paca:ID47_10940"/>
<dbReference type="HOGENOM" id="CLU_104845_0_1_5"/>
<dbReference type="SUPFAM" id="SSF55298">
    <property type="entry name" value="YjgF-like"/>
    <property type="match status" value="1"/>
</dbReference>
<evidence type="ECO:0000313" key="2">
    <source>
        <dbReference type="EMBL" id="AIK97132.1"/>
    </source>
</evidence>
<keyword evidence="3" id="KW-1185">Reference proteome</keyword>
<proteinExistence type="predicted"/>
<dbReference type="EMBL" id="CP008941">
    <property type="protein sequence ID" value="AIK97132.1"/>
    <property type="molecule type" value="Genomic_DNA"/>
</dbReference>
<dbReference type="InterPro" id="IPR013813">
    <property type="entry name" value="Endoribo_LPSP/chorism_mut-like"/>
</dbReference>
<sequence>MTIDSRLSSLGITVPTVPTAVANYVGYKVVGDLVIISGQLPFKDGQILNPGHLGKTVSLEEGVAAARQCAINVLAQLKTAIEGDWSRVKQCVRLGGFVASTSDFTQHPLVINGASDLMGDVFGEAGRHARAAVGVVALPLGASVEVEAIFQIS</sequence>
<dbReference type="RefSeq" id="WP_038466266.1">
    <property type="nucleotide sequence ID" value="NZ_CP008941.1"/>
</dbReference>